<dbReference type="Gene3D" id="1.10.10.60">
    <property type="entry name" value="Homeodomain-like"/>
    <property type="match status" value="1"/>
</dbReference>
<dbReference type="PANTHER" id="PTHR33215:SF13">
    <property type="entry name" value="PROTEIN DISTAL ANTENNA"/>
    <property type="match status" value="1"/>
</dbReference>
<dbReference type="AlphaFoldDB" id="A0A918FIA6"/>
<feature type="coiled-coil region" evidence="1">
    <location>
        <begin position="71"/>
        <end position="98"/>
    </location>
</feature>
<keyword evidence="1" id="KW-0175">Coiled coil</keyword>
<reference evidence="2" key="2">
    <citation type="submission" date="2020-09" db="EMBL/GenBank/DDBJ databases">
        <authorList>
            <person name="Sun Q."/>
            <person name="Ohkuma M."/>
        </authorList>
    </citation>
    <scope>NUCLEOTIDE SEQUENCE</scope>
    <source>
        <strain evidence="2">JCM 31311</strain>
    </source>
</reference>
<evidence type="ECO:0000313" key="3">
    <source>
        <dbReference type="Proteomes" id="UP000603865"/>
    </source>
</evidence>
<dbReference type="GO" id="GO:0004803">
    <property type="term" value="F:transposase activity"/>
    <property type="evidence" value="ECO:0007669"/>
    <property type="project" value="InterPro"/>
</dbReference>
<organism evidence="2 3">
    <name type="scientific">Deinococcus ruber</name>
    <dbReference type="NCBI Taxonomy" id="1848197"/>
    <lineage>
        <taxon>Bacteria</taxon>
        <taxon>Thermotogati</taxon>
        <taxon>Deinococcota</taxon>
        <taxon>Deinococci</taxon>
        <taxon>Deinococcales</taxon>
        <taxon>Deinococcaceae</taxon>
        <taxon>Deinococcus</taxon>
    </lineage>
</organism>
<accession>A0A918FIA6</accession>
<keyword evidence="3" id="KW-1185">Reference proteome</keyword>
<dbReference type="SUPFAM" id="SSF46689">
    <property type="entry name" value="Homeodomain-like"/>
    <property type="match status" value="1"/>
</dbReference>
<dbReference type="Proteomes" id="UP000603865">
    <property type="component" value="Unassembled WGS sequence"/>
</dbReference>
<dbReference type="InterPro" id="IPR009057">
    <property type="entry name" value="Homeodomain-like_sf"/>
</dbReference>
<dbReference type="EMBL" id="BMQL01000095">
    <property type="protein sequence ID" value="GGR39376.1"/>
    <property type="molecule type" value="Genomic_DNA"/>
</dbReference>
<dbReference type="InterPro" id="IPR051839">
    <property type="entry name" value="RD_transcriptional_regulator"/>
</dbReference>
<sequence>METDMTASKHTYTAEFKEEAVRLVISSQKSCAEIARNLGIQPYLVVRWKQHHEQQTAAGRPQFTGRGVAALSEQEARVKKLERELEITRQERDILKKALAFFPAAGWEPLPKKTD</sequence>
<dbReference type="InterPro" id="IPR002514">
    <property type="entry name" value="Transposase_8"/>
</dbReference>
<reference evidence="2" key="1">
    <citation type="journal article" date="2014" name="Int. J. Syst. Evol. Microbiol.">
        <title>Complete genome sequence of Corynebacterium casei LMG S-19264T (=DSM 44701T), isolated from a smear-ripened cheese.</title>
        <authorList>
            <consortium name="US DOE Joint Genome Institute (JGI-PGF)"/>
            <person name="Walter F."/>
            <person name="Albersmeier A."/>
            <person name="Kalinowski J."/>
            <person name="Ruckert C."/>
        </authorList>
    </citation>
    <scope>NUCLEOTIDE SEQUENCE</scope>
    <source>
        <strain evidence="2">JCM 31311</strain>
    </source>
</reference>
<evidence type="ECO:0000313" key="2">
    <source>
        <dbReference type="EMBL" id="GGR39376.1"/>
    </source>
</evidence>
<dbReference type="PANTHER" id="PTHR33215">
    <property type="entry name" value="PROTEIN DISTAL ANTENNA"/>
    <property type="match status" value="1"/>
</dbReference>
<gene>
    <name evidence="2" type="ORF">GCM10008957_55270</name>
</gene>
<dbReference type="GO" id="GO:0006313">
    <property type="term" value="P:DNA transposition"/>
    <property type="evidence" value="ECO:0007669"/>
    <property type="project" value="InterPro"/>
</dbReference>
<comment type="caution">
    <text evidence="2">The sequence shown here is derived from an EMBL/GenBank/DDBJ whole genome shotgun (WGS) entry which is preliminary data.</text>
</comment>
<proteinExistence type="predicted"/>
<protein>
    <submittedName>
        <fullName evidence="2">Transposase</fullName>
    </submittedName>
</protein>
<dbReference type="Pfam" id="PF01527">
    <property type="entry name" value="HTH_Tnp_1"/>
    <property type="match status" value="1"/>
</dbReference>
<dbReference type="GO" id="GO:0003677">
    <property type="term" value="F:DNA binding"/>
    <property type="evidence" value="ECO:0007669"/>
    <property type="project" value="InterPro"/>
</dbReference>
<name>A0A918FIA6_9DEIO</name>
<evidence type="ECO:0000256" key="1">
    <source>
        <dbReference type="SAM" id="Coils"/>
    </source>
</evidence>